<proteinExistence type="predicted"/>
<feature type="non-terminal residue" evidence="1">
    <location>
        <position position="316"/>
    </location>
</feature>
<sequence length="316" mass="34766">MDLRKHLSKCILCIYQEGFTLSTFLSALLSCDLPLATNEAAARDNLYQNASAICSSLYKASDGSRALIDKWSLEVVEKKLCEEVHELSQERHGLQFHANKATSKFMEGSIARALLDANPNRRRIQLATQAFPSREDFEEALDAEPTELGDGQEGEISTGADNNRDSGPTKRQQRAAERNAALLSIVRTFKSVVSLSIYLQSTNERCNYLQSIMGIFFHSTGTPEKVIEVLAHAGLSVSVSTINRSVESLSKEAAEKVKQSAQTLMASWAYDNFDSMFKVAEPTVGRSSTLVSATSATLIPLFGVEDKEVLRCSKEL</sequence>
<evidence type="ECO:0000313" key="2">
    <source>
        <dbReference type="Proteomes" id="UP000308600"/>
    </source>
</evidence>
<gene>
    <name evidence="1" type="ORF">BDN72DRAFT_929677</name>
</gene>
<keyword evidence="2" id="KW-1185">Reference proteome</keyword>
<dbReference type="EMBL" id="ML208555">
    <property type="protein sequence ID" value="TFK62851.1"/>
    <property type="molecule type" value="Genomic_DNA"/>
</dbReference>
<accession>A0ACD3AB76</accession>
<dbReference type="Proteomes" id="UP000308600">
    <property type="component" value="Unassembled WGS sequence"/>
</dbReference>
<organism evidence="1 2">
    <name type="scientific">Pluteus cervinus</name>
    <dbReference type="NCBI Taxonomy" id="181527"/>
    <lineage>
        <taxon>Eukaryota</taxon>
        <taxon>Fungi</taxon>
        <taxon>Dikarya</taxon>
        <taxon>Basidiomycota</taxon>
        <taxon>Agaricomycotina</taxon>
        <taxon>Agaricomycetes</taxon>
        <taxon>Agaricomycetidae</taxon>
        <taxon>Agaricales</taxon>
        <taxon>Pluteineae</taxon>
        <taxon>Pluteaceae</taxon>
        <taxon>Pluteus</taxon>
    </lineage>
</organism>
<evidence type="ECO:0000313" key="1">
    <source>
        <dbReference type="EMBL" id="TFK62851.1"/>
    </source>
</evidence>
<name>A0ACD3AB76_9AGAR</name>
<reference evidence="1 2" key="1">
    <citation type="journal article" date="2019" name="Nat. Ecol. Evol.">
        <title>Megaphylogeny resolves global patterns of mushroom evolution.</title>
        <authorList>
            <person name="Varga T."/>
            <person name="Krizsan K."/>
            <person name="Foldi C."/>
            <person name="Dima B."/>
            <person name="Sanchez-Garcia M."/>
            <person name="Sanchez-Ramirez S."/>
            <person name="Szollosi G.J."/>
            <person name="Szarkandi J.G."/>
            <person name="Papp V."/>
            <person name="Albert L."/>
            <person name="Andreopoulos W."/>
            <person name="Angelini C."/>
            <person name="Antonin V."/>
            <person name="Barry K.W."/>
            <person name="Bougher N.L."/>
            <person name="Buchanan P."/>
            <person name="Buyck B."/>
            <person name="Bense V."/>
            <person name="Catcheside P."/>
            <person name="Chovatia M."/>
            <person name="Cooper J."/>
            <person name="Damon W."/>
            <person name="Desjardin D."/>
            <person name="Finy P."/>
            <person name="Geml J."/>
            <person name="Haridas S."/>
            <person name="Hughes K."/>
            <person name="Justo A."/>
            <person name="Karasinski D."/>
            <person name="Kautmanova I."/>
            <person name="Kiss B."/>
            <person name="Kocsube S."/>
            <person name="Kotiranta H."/>
            <person name="LaButti K.M."/>
            <person name="Lechner B.E."/>
            <person name="Liimatainen K."/>
            <person name="Lipzen A."/>
            <person name="Lukacs Z."/>
            <person name="Mihaltcheva S."/>
            <person name="Morgado L.N."/>
            <person name="Niskanen T."/>
            <person name="Noordeloos M.E."/>
            <person name="Ohm R.A."/>
            <person name="Ortiz-Santana B."/>
            <person name="Ovrebo C."/>
            <person name="Racz N."/>
            <person name="Riley R."/>
            <person name="Savchenko A."/>
            <person name="Shiryaev A."/>
            <person name="Soop K."/>
            <person name="Spirin V."/>
            <person name="Szebenyi C."/>
            <person name="Tomsovsky M."/>
            <person name="Tulloss R.E."/>
            <person name="Uehling J."/>
            <person name="Grigoriev I.V."/>
            <person name="Vagvolgyi C."/>
            <person name="Papp T."/>
            <person name="Martin F.M."/>
            <person name="Miettinen O."/>
            <person name="Hibbett D.S."/>
            <person name="Nagy L.G."/>
        </authorList>
    </citation>
    <scope>NUCLEOTIDE SEQUENCE [LARGE SCALE GENOMIC DNA]</scope>
    <source>
        <strain evidence="1 2">NL-1719</strain>
    </source>
</reference>
<protein>
    <submittedName>
        <fullName evidence="1">Uncharacterized protein</fullName>
    </submittedName>
</protein>